<evidence type="ECO:0000256" key="1">
    <source>
        <dbReference type="SAM" id="MobiDB-lite"/>
    </source>
</evidence>
<evidence type="ECO:0000313" key="2">
    <source>
        <dbReference type="EMBL" id="CAF1581358.1"/>
    </source>
</evidence>
<keyword evidence="4" id="KW-1185">Reference proteome</keyword>
<name>A0A815Z914_9BILA</name>
<feature type="non-terminal residue" evidence="2">
    <location>
        <position position="1"/>
    </location>
</feature>
<dbReference type="Proteomes" id="UP000663829">
    <property type="component" value="Unassembled WGS sequence"/>
</dbReference>
<evidence type="ECO:0000313" key="4">
    <source>
        <dbReference type="Proteomes" id="UP000663829"/>
    </source>
</evidence>
<comment type="caution">
    <text evidence="2">The sequence shown here is derived from an EMBL/GenBank/DDBJ whole genome shotgun (WGS) entry which is preliminary data.</text>
</comment>
<protein>
    <submittedName>
        <fullName evidence="2">Uncharacterized protein</fullName>
    </submittedName>
</protein>
<dbReference type="Proteomes" id="UP000681722">
    <property type="component" value="Unassembled WGS sequence"/>
</dbReference>
<reference evidence="2" key="1">
    <citation type="submission" date="2021-02" db="EMBL/GenBank/DDBJ databases">
        <authorList>
            <person name="Nowell W R."/>
        </authorList>
    </citation>
    <scope>NUCLEOTIDE SEQUENCE</scope>
</reference>
<evidence type="ECO:0000313" key="3">
    <source>
        <dbReference type="EMBL" id="CAF4449066.1"/>
    </source>
</evidence>
<feature type="compositionally biased region" description="Low complexity" evidence="1">
    <location>
        <begin position="30"/>
        <end position="43"/>
    </location>
</feature>
<dbReference type="AlphaFoldDB" id="A0A815Z914"/>
<gene>
    <name evidence="2" type="ORF">GPM918_LOCUS41117</name>
    <name evidence="3" type="ORF">SRO942_LOCUS42132</name>
</gene>
<organism evidence="2 4">
    <name type="scientific">Didymodactylos carnosus</name>
    <dbReference type="NCBI Taxonomy" id="1234261"/>
    <lineage>
        <taxon>Eukaryota</taxon>
        <taxon>Metazoa</taxon>
        <taxon>Spiralia</taxon>
        <taxon>Gnathifera</taxon>
        <taxon>Rotifera</taxon>
        <taxon>Eurotatoria</taxon>
        <taxon>Bdelloidea</taxon>
        <taxon>Philodinida</taxon>
        <taxon>Philodinidae</taxon>
        <taxon>Didymodactylos</taxon>
    </lineage>
</organism>
<proteinExistence type="predicted"/>
<accession>A0A815Z914</accession>
<dbReference type="EMBL" id="CAJNOQ010031696">
    <property type="protein sequence ID" value="CAF1581358.1"/>
    <property type="molecule type" value="Genomic_DNA"/>
</dbReference>
<feature type="compositionally biased region" description="Basic and acidic residues" evidence="1">
    <location>
        <begin position="46"/>
        <end position="57"/>
    </location>
</feature>
<feature type="region of interest" description="Disordered" evidence="1">
    <location>
        <begin position="30"/>
        <end position="57"/>
    </location>
</feature>
<dbReference type="EMBL" id="CAJOBC010097667">
    <property type="protein sequence ID" value="CAF4449066.1"/>
    <property type="molecule type" value="Genomic_DNA"/>
</dbReference>
<sequence length="101" mass="11414">SAMVKLTQHMPLTDPTKYFHHQQQITSTLQQQSQWQLTQGDSQSHQAKDQNDGENWLGEHEPIEIGEADRILRETPSLFNPVEQLNSLTMVAPAALPAPTR</sequence>